<sequence>MLDDYYDDSIDLVESEELNEILDKEDMVYGYITWERWQNILEYYELSDDFIDEYCEELDWEIVSRSQKLTEGMITKYSSDVNWINICQYQKLTNSF</sequence>
<proteinExistence type="predicted"/>
<evidence type="ECO:0000313" key="2">
    <source>
        <dbReference type="Proteomes" id="UP000005707"/>
    </source>
</evidence>
<dbReference type="STRING" id="1033810.HLPCO_001496"/>
<gene>
    <name evidence="1" type="ORF">HLPCO_001496</name>
</gene>
<evidence type="ECO:0000313" key="1">
    <source>
        <dbReference type="EMBL" id="ERJ12510.1"/>
    </source>
</evidence>
<dbReference type="AlphaFoldDB" id="F7PWW3"/>
<reference evidence="1 2" key="2">
    <citation type="journal article" date="2013" name="PLoS ONE">
        <title>INDIGO - INtegrated Data Warehouse of MIcrobial GenOmes with Examples from the Red Sea Extremophiles.</title>
        <authorList>
            <person name="Alam I."/>
            <person name="Antunes A."/>
            <person name="Kamau A.A."/>
            <person name="Ba Alawi W."/>
            <person name="Kalkatawi M."/>
            <person name="Stingl U."/>
            <person name="Bajic V.B."/>
        </authorList>
    </citation>
    <scope>NUCLEOTIDE SEQUENCE [LARGE SCALE GENOMIC DNA]</scope>
    <source>
        <strain evidence="1 2">SSD-17B</strain>
    </source>
</reference>
<reference evidence="1 2" key="1">
    <citation type="journal article" date="2011" name="J. Bacteriol.">
        <title>Genome sequence of Haloplasma contractile, an unusual contractile bacterium from a deep-sea anoxic brine lake.</title>
        <authorList>
            <person name="Antunes A."/>
            <person name="Alam I."/>
            <person name="El Dorry H."/>
            <person name="Siam R."/>
            <person name="Robertson A."/>
            <person name="Bajic V.B."/>
            <person name="Stingl U."/>
        </authorList>
    </citation>
    <scope>NUCLEOTIDE SEQUENCE [LARGE SCALE GENOMIC DNA]</scope>
    <source>
        <strain evidence="1 2">SSD-17B</strain>
    </source>
</reference>
<dbReference type="RefSeq" id="WP_008824911.1">
    <property type="nucleotide sequence ID" value="NZ_AFNU02000004.1"/>
</dbReference>
<name>F7PWW3_9MOLU</name>
<dbReference type="Proteomes" id="UP000005707">
    <property type="component" value="Unassembled WGS sequence"/>
</dbReference>
<comment type="caution">
    <text evidence="1">The sequence shown here is derived from an EMBL/GenBank/DDBJ whole genome shotgun (WGS) entry which is preliminary data.</text>
</comment>
<organism evidence="1 2">
    <name type="scientific">Haloplasma contractile SSD-17B</name>
    <dbReference type="NCBI Taxonomy" id="1033810"/>
    <lineage>
        <taxon>Bacteria</taxon>
        <taxon>Bacillati</taxon>
        <taxon>Mycoplasmatota</taxon>
        <taxon>Mollicutes</taxon>
        <taxon>Haloplasmatales</taxon>
        <taxon>Haloplasmataceae</taxon>
        <taxon>Haloplasma</taxon>
    </lineage>
</organism>
<accession>F7PWW3</accession>
<keyword evidence="2" id="KW-1185">Reference proteome</keyword>
<dbReference type="EMBL" id="AFNU02000004">
    <property type="protein sequence ID" value="ERJ12510.1"/>
    <property type="molecule type" value="Genomic_DNA"/>
</dbReference>
<dbReference type="InParanoid" id="F7PWW3"/>
<protein>
    <submittedName>
        <fullName evidence="1">Uncharacterized protein</fullName>
    </submittedName>
</protein>